<protein>
    <submittedName>
        <fullName evidence="10">S-layer homology domain-containing protein</fullName>
    </submittedName>
</protein>
<dbReference type="PANTHER" id="PTHR46066">
    <property type="entry name" value="CHITINASE DOMAIN-CONTAINING PROTEIN 1 FAMILY MEMBER"/>
    <property type="match status" value="1"/>
</dbReference>
<dbReference type="GO" id="GO:0008061">
    <property type="term" value="F:chitin binding"/>
    <property type="evidence" value="ECO:0007669"/>
    <property type="project" value="InterPro"/>
</dbReference>
<organism evidence="10 11">
    <name type="scientific">Metallumcola ferriviriculae</name>
    <dbReference type="NCBI Taxonomy" id="3039180"/>
    <lineage>
        <taxon>Bacteria</taxon>
        <taxon>Bacillati</taxon>
        <taxon>Bacillota</taxon>
        <taxon>Clostridia</taxon>
        <taxon>Neomoorellales</taxon>
        <taxon>Desulfitibacteraceae</taxon>
        <taxon>Metallumcola</taxon>
    </lineage>
</organism>
<evidence type="ECO:0000256" key="4">
    <source>
        <dbReference type="RuleBase" id="RU000489"/>
    </source>
</evidence>
<reference evidence="10 11" key="1">
    <citation type="submission" date="2023-04" db="EMBL/GenBank/DDBJ databases">
        <authorList>
            <person name="Hsu D."/>
        </authorList>
    </citation>
    <scope>NUCLEOTIDE SEQUENCE [LARGE SCALE GENOMIC DNA]</scope>
    <source>
        <strain evidence="10 11">MK1</strain>
    </source>
</reference>
<dbReference type="InterPro" id="IPR011583">
    <property type="entry name" value="Chitinase_II/V-like_cat"/>
</dbReference>
<evidence type="ECO:0000256" key="6">
    <source>
        <dbReference type="SAM" id="MobiDB-lite"/>
    </source>
</evidence>
<proteinExistence type="inferred from homology"/>
<dbReference type="PROSITE" id="PS51910">
    <property type="entry name" value="GH18_2"/>
    <property type="match status" value="1"/>
</dbReference>
<feature type="domain" description="GH18" evidence="9">
    <location>
        <begin position="26"/>
        <end position="331"/>
    </location>
</feature>
<dbReference type="AlphaFoldDB" id="A0AAU0UK97"/>
<dbReference type="InterPro" id="IPR001119">
    <property type="entry name" value="SLH_dom"/>
</dbReference>
<dbReference type="InterPro" id="IPR001223">
    <property type="entry name" value="Glyco_hydro18_cat"/>
</dbReference>
<dbReference type="Pfam" id="PF00704">
    <property type="entry name" value="Glyco_hydro_18"/>
    <property type="match status" value="1"/>
</dbReference>
<dbReference type="SUPFAM" id="SSF51445">
    <property type="entry name" value="(Trans)glycosidases"/>
    <property type="match status" value="1"/>
</dbReference>
<accession>A0AAU0UK97</accession>
<dbReference type="GO" id="GO:0005975">
    <property type="term" value="P:carbohydrate metabolic process"/>
    <property type="evidence" value="ECO:0007669"/>
    <property type="project" value="InterPro"/>
</dbReference>
<evidence type="ECO:0000259" key="9">
    <source>
        <dbReference type="PROSITE" id="PS51910"/>
    </source>
</evidence>
<dbReference type="PANTHER" id="PTHR46066:SF2">
    <property type="entry name" value="CHITINASE DOMAIN-CONTAINING PROTEIN 1"/>
    <property type="match status" value="1"/>
</dbReference>
<comment type="similarity">
    <text evidence="5">Belongs to the glycosyl hydrolase 18 family.</text>
</comment>
<evidence type="ECO:0000256" key="3">
    <source>
        <dbReference type="ARBA" id="ARBA00023295"/>
    </source>
</evidence>
<keyword evidence="3 4" id="KW-0326">Glycosidase</keyword>
<dbReference type="InterPro" id="IPR017853">
    <property type="entry name" value="GH"/>
</dbReference>
<dbReference type="GO" id="GO:0004553">
    <property type="term" value="F:hydrolase activity, hydrolyzing O-glycosyl compounds"/>
    <property type="evidence" value="ECO:0007669"/>
    <property type="project" value="InterPro"/>
</dbReference>
<evidence type="ECO:0000256" key="2">
    <source>
        <dbReference type="ARBA" id="ARBA00022801"/>
    </source>
</evidence>
<dbReference type="PROSITE" id="PS01095">
    <property type="entry name" value="GH18_1"/>
    <property type="match status" value="1"/>
</dbReference>
<evidence type="ECO:0000313" key="10">
    <source>
        <dbReference type="EMBL" id="WRO20283.1"/>
    </source>
</evidence>
<dbReference type="InterPro" id="IPR001579">
    <property type="entry name" value="Glyco_hydro_18_chit_AS"/>
</dbReference>
<feature type="compositionally biased region" description="Polar residues" evidence="6">
    <location>
        <begin position="359"/>
        <end position="368"/>
    </location>
</feature>
<keyword evidence="11" id="KW-1185">Reference proteome</keyword>
<feature type="chain" id="PRO_5044018062" evidence="7">
    <location>
        <begin position="24"/>
        <end position="559"/>
    </location>
</feature>
<dbReference type="RefSeq" id="WP_366923186.1">
    <property type="nucleotide sequence ID" value="NZ_CP121694.1"/>
</dbReference>
<evidence type="ECO:0000259" key="8">
    <source>
        <dbReference type="PROSITE" id="PS51272"/>
    </source>
</evidence>
<gene>
    <name evidence="10" type="ORF">MFMK1_000041</name>
</gene>
<feature type="domain" description="SLH" evidence="8">
    <location>
        <begin position="448"/>
        <end position="501"/>
    </location>
</feature>
<dbReference type="Gene3D" id="3.20.20.80">
    <property type="entry name" value="Glycosidases"/>
    <property type="match status" value="1"/>
</dbReference>
<dbReference type="EMBL" id="CP121694">
    <property type="protein sequence ID" value="WRO20283.1"/>
    <property type="molecule type" value="Genomic_DNA"/>
</dbReference>
<keyword evidence="1" id="KW-0677">Repeat</keyword>
<keyword evidence="2 4" id="KW-0378">Hydrolase</keyword>
<feature type="domain" description="SLH" evidence="8">
    <location>
        <begin position="502"/>
        <end position="559"/>
    </location>
</feature>
<name>A0AAU0UK97_9FIRM</name>
<evidence type="ECO:0000313" key="11">
    <source>
        <dbReference type="Proteomes" id="UP001329915"/>
    </source>
</evidence>
<dbReference type="Gene3D" id="3.10.50.10">
    <property type="match status" value="1"/>
</dbReference>
<dbReference type="Proteomes" id="UP001329915">
    <property type="component" value="Chromosome"/>
</dbReference>
<sequence>MKKILSSILVLGFLFSTTLPAFGQEPLSITYLYGSSSTGYLTQLEPLQDTLNNVMPDYFNIDNNGQLSVSVSRNFVETAQAKGFKVIPFVSNHFDKSAGHQALLNQDKIVTTITTAVKDYDLDGINLDLENIPIEDKELFNKFVKKLAAEMHQMDKVLSIALPATQSYPGIGWVKAYDYKVLAELVDYIIVMTYDQHWESPGPIAGMTWVEKVVKTVLQTVPAEKLVLGLPFYGRWWINGERYKEVGHQGALTVAAEYLAETKWDDTSQSPYLSFQDAEGNYHQLWFENSHSLGSKLELVNKYNLAGAASWRLGLEDSEFWNSYRRFLRSLGSEDRDQPADRGEQRPDTPEQGNPPDDSGSSQDGGTNNPPPENSDTDASGNTKASDVFSDVSTHWAAADINYLYQEKLVGGYDDGTFKPNASITRAEATAMLMRWLRLPAGQESNFTDVDSTYWAYNAINTAATMGIVGGYDDNTFRPRASISRAELTALLSRVFSGQGSPGQGFTDVEPSHWAYENIINMQGQSLISGYDDGTFRPQSPVTRAEFSTMLARTMRKNS</sequence>
<dbReference type="Pfam" id="PF00395">
    <property type="entry name" value="SLH"/>
    <property type="match status" value="3"/>
</dbReference>
<dbReference type="KEGG" id="dbc:MFMK1_000041"/>
<keyword evidence="7" id="KW-0732">Signal</keyword>
<dbReference type="SMART" id="SM00636">
    <property type="entry name" value="Glyco_18"/>
    <property type="match status" value="1"/>
</dbReference>
<evidence type="ECO:0000256" key="5">
    <source>
        <dbReference type="RuleBase" id="RU004453"/>
    </source>
</evidence>
<dbReference type="InterPro" id="IPR029070">
    <property type="entry name" value="Chitinase_insertion_sf"/>
</dbReference>
<feature type="domain" description="SLH" evidence="8">
    <location>
        <begin position="384"/>
        <end position="447"/>
    </location>
</feature>
<dbReference type="PROSITE" id="PS51272">
    <property type="entry name" value="SLH"/>
    <property type="match status" value="3"/>
</dbReference>
<feature type="signal peptide" evidence="7">
    <location>
        <begin position="1"/>
        <end position="23"/>
    </location>
</feature>
<feature type="region of interest" description="Disordered" evidence="6">
    <location>
        <begin position="332"/>
        <end position="386"/>
    </location>
</feature>
<evidence type="ECO:0000256" key="1">
    <source>
        <dbReference type="ARBA" id="ARBA00022737"/>
    </source>
</evidence>
<feature type="compositionally biased region" description="Basic and acidic residues" evidence="6">
    <location>
        <begin position="332"/>
        <end position="349"/>
    </location>
</feature>
<evidence type="ECO:0000256" key="7">
    <source>
        <dbReference type="SAM" id="SignalP"/>
    </source>
</evidence>